<organism evidence="5 6">
    <name type="scientific">Ferrimonas sediminicola</name>
    <dbReference type="NCBI Taxonomy" id="2569538"/>
    <lineage>
        <taxon>Bacteria</taxon>
        <taxon>Pseudomonadati</taxon>
        <taxon>Pseudomonadota</taxon>
        <taxon>Gammaproteobacteria</taxon>
        <taxon>Alteromonadales</taxon>
        <taxon>Ferrimonadaceae</taxon>
        <taxon>Ferrimonas</taxon>
    </lineage>
</organism>
<evidence type="ECO:0000313" key="5">
    <source>
        <dbReference type="EMBL" id="TKB50486.1"/>
    </source>
</evidence>
<dbReference type="SUPFAM" id="SSF48695">
    <property type="entry name" value="Multiheme cytochromes"/>
    <property type="match status" value="1"/>
</dbReference>
<sequence length="309" mass="33438">MKRPLLVALLVSAAFGAPAAPWSDRGQDAVMETLIDKFNQGNYSTKGADSCLMCHKKNDKVMALFDGIHGTTSGNSPMAGLQCESCHGPLGKHNRGGKEPMIDFGADAMATAEAQNSVCLSCHEDTGRQSWHASTHNLEEVACASCHQVHMAKDPILEQQAQNGVCTQCHTVQKMQMHQRSSHPMKWDEMQCSDCHNPHGSQTDADLNRISLNDTCYGCHADKRGPKLWEHEPVIDDCSNCHTPHGSINDNLLKARAPLLCQQCHSGNVHASRPYGADGDSAFTAGGSCLNCHAQVHGSNHPQGKALQR</sequence>
<feature type="signal peptide" evidence="2">
    <location>
        <begin position="1"/>
        <end position="19"/>
    </location>
</feature>
<reference evidence="5 6" key="1">
    <citation type="submission" date="2019-04" db="EMBL/GenBank/DDBJ databases">
        <authorList>
            <person name="Hwang J.C."/>
        </authorList>
    </citation>
    <scope>NUCLEOTIDE SEQUENCE [LARGE SCALE GENOMIC DNA]</scope>
    <source>
        <strain evidence="5 6">IMCC35001</strain>
    </source>
</reference>
<dbReference type="InterPro" id="IPR020015">
    <property type="entry name" value="Decahaem_cyt-c_DmsE"/>
</dbReference>
<feature type="chain" id="PRO_5020260980" evidence="2">
    <location>
        <begin position="20"/>
        <end position="309"/>
    </location>
</feature>
<dbReference type="InterPro" id="IPR053875">
    <property type="entry name" value="Cytochrom_c_NrfB-like_dom"/>
</dbReference>
<dbReference type="Pfam" id="PF09699">
    <property type="entry name" value="Paired_CXXCH_1"/>
    <property type="match status" value="2"/>
</dbReference>
<name>A0A4U1BI79_9GAMM</name>
<dbReference type="NCBIfam" id="TIGR03508">
    <property type="entry name" value="decahem_SO"/>
    <property type="match status" value="1"/>
</dbReference>
<dbReference type="Pfam" id="PF22678">
    <property type="entry name" value="Cytochrom_c_NrfB-like"/>
    <property type="match status" value="1"/>
</dbReference>
<comment type="caution">
    <text evidence="5">The sequence shown here is derived from an EMBL/GenBank/DDBJ whole genome shotgun (WGS) entry which is preliminary data.</text>
</comment>
<feature type="domain" description="Cytochrome c-type protein NrfB-like" evidence="4">
    <location>
        <begin position="83"/>
        <end position="158"/>
    </location>
</feature>
<evidence type="ECO:0000259" key="3">
    <source>
        <dbReference type="Pfam" id="PF09699"/>
    </source>
</evidence>
<dbReference type="Proteomes" id="UP000305674">
    <property type="component" value="Unassembled WGS sequence"/>
</dbReference>
<feature type="domain" description="Doubled CXXCH motif" evidence="3">
    <location>
        <begin position="231"/>
        <end position="267"/>
    </location>
</feature>
<keyword evidence="1 2" id="KW-0732">Signal</keyword>
<protein>
    <submittedName>
        <fullName evidence="5">DmsE family decaheme c-type cytochrome</fullName>
    </submittedName>
</protein>
<dbReference type="NCBIfam" id="TIGR01905">
    <property type="entry name" value="paired_CXXCH_1"/>
    <property type="match status" value="2"/>
</dbReference>
<dbReference type="PANTHER" id="PTHR35038:SF6">
    <property type="entry name" value="SURFACE LOCALIZED DECAHEME CYTOCHROME C LIPOPROTEIN"/>
    <property type="match status" value="1"/>
</dbReference>
<dbReference type="InterPro" id="IPR010177">
    <property type="entry name" value="Paired_CXXCH_1"/>
</dbReference>
<dbReference type="AlphaFoldDB" id="A0A4U1BI79"/>
<proteinExistence type="predicted"/>
<dbReference type="Gene3D" id="3.90.10.10">
    <property type="entry name" value="Cytochrome C3"/>
    <property type="match status" value="1"/>
</dbReference>
<accession>A0A4U1BI79</accession>
<dbReference type="PANTHER" id="PTHR35038">
    <property type="entry name" value="DISSIMILATORY SULFITE REDUCTASE SIRA"/>
    <property type="match status" value="1"/>
</dbReference>
<dbReference type="InterPro" id="IPR036280">
    <property type="entry name" value="Multihaem_cyt_sf"/>
</dbReference>
<gene>
    <name evidence="5" type="ORF">FCL40_04870</name>
</gene>
<keyword evidence="6" id="KW-1185">Reference proteome</keyword>
<dbReference type="InterPro" id="IPR051829">
    <property type="entry name" value="Multiheme_Cytochr_ET"/>
</dbReference>
<evidence type="ECO:0000256" key="1">
    <source>
        <dbReference type="ARBA" id="ARBA00022729"/>
    </source>
</evidence>
<evidence type="ECO:0000256" key="2">
    <source>
        <dbReference type="SAM" id="SignalP"/>
    </source>
</evidence>
<feature type="domain" description="Doubled CXXCH motif" evidence="3">
    <location>
        <begin position="186"/>
        <end position="224"/>
    </location>
</feature>
<dbReference type="GO" id="GO:0016491">
    <property type="term" value="F:oxidoreductase activity"/>
    <property type="evidence" value="ECO:0007669"/>
    <property type="project" value="TreeGrafter"/>
</dbReference>
<evidence type="ECO:0000313" key="6">
    <source>
        <dbReference type="Proteomes" id="UP000305674"/>
    </source>
</evidence>
<dbReference type="RefSeq" id="WP_136851902.1">
    <property type="nucleotide sequence ID" value="NZ_SWCI01000002.1"/>
</dbReference>
<dbReference type="OrthoDB" id="9814800at2"/>
<dbReference type="EMBL" id="SWCI01000002">
    <property type="protein sequence ID" value="TKB50486.1"/>
    <property type="molecule type" value="Genomic_DNA"/>
</dbReference>
<evidence type="ECO:0000259" key="4">
    <source>
        <dbReference type="Pfam" id="PF22678"/>
    </source>
</evidence>
<dbReference type="Gene3D" id="1.10.1130.10">
    <property type="entry name" value="Flavocytochrome C3, Chain A"/>
    <property type="match status" value="1"/>
</dbReference>